<dbReference type="InterPro" id="IPR049058">
    <property type="entry name" value="NAD_Glu_DH_HM2"/>
</dbReference>
<dbReference type="InterPro" id="IPR046346">
    <property type="entry name" value="Aminoacid_DH-like_N_sf"/>
</dbReference>
<dbReference type="InterPro" id="IPR049064">
    <property type="entry name" value="NAD_Glu_DH_ACT3"/>
</dbReference>
<feature type="domain" description="NAD-glutamate dehydrogenase catalytic" evidence="1">
    <location>
        <begin position="727"/>
        <end position="1220"/>
    </location>
</feature>
<dbReference type="GO" id="GO:0004069">
    <property type="term" value="F:L-aspartate:2-oxoglutarate aminotransferase activity"/>
    <property type="evidence" value="ECO:0007669"/>
    <property type="project" value="InterPro"/>
</dbReference>
<proteinExistence type="predicted"/>
<organism evidence="6">
    <name type="scientific">uncultured organism</name>
    <dbReference type="NCBI Taxonomy" id="155900"/>
    <lineage>
        <taxon>unclassified sequences</taxon>
        <taxon>environmental samples</taxon>
    </lineage>
</organism>
<evidence type="ECO:0000259" key="4">
    <source>
        <dbReference type="Pfam" id="PF21076"/>
    </source>
</evidence>
<dbReference type="SUPFAM" id="SSF51735">
    <property type="entry name" value="NAD(P)-binding Rossmann-fold domains"/>
    <property type="match status" value="1"/>
</dbReference>
<dbReference type="Pfam" id="PF21077">
    <property type="entry name" value="GDH_ACT3"/>
    <property type="match status" value="1"/>
</dbReference>
<keyword evidence="6" id="KW-0560">Oxidoreductase</keyword>
<dbReference type="EMBL" id="MN079078">
    <property type="protein sequence ID" value="QEA04013.1"/>
    <property type="molecule type" value="Genomic_DNA"/>
</dbReference>
<dbReference type="Pfam" id="PF21079">
    <property type="entry name" value="GDH_HM2"/>
    <property type="match status" value="1"/>
</dbReference>
<dbReference type="Pfam" id="PF05088">
    <property type="entry name" value="Bac_GDH_CD"/>
    <property type="match status" value="1"/>
</dbReference>
<evidence type="ECO:0000313" key="6">
    <source>
        <dbReference type="EMBL" id="QEA04013.1"/>
    </source>
</evidence>
<evidence type="ECO:0000259" key="5">
    <source>
        <dbReference type="Pfam" id="PF21077"/>
    </source>
</evidence>
<dbReference type="InterPro" id="IPR024727">
    <property type="entry name" value="NAD_Glu_DH_N_ACT1"/>
</dbReference>
<dbReference type="InterPro" id="IPR028971">
    <property type="entry name" value="NAD-GDH_cat"/>
</dbReference>
<name>A0A5B8R7X1_9ZZZZ</name>
<dbReference type="InterPro" id="IPR036291">
    <property type="entry name" value="NAD(P)-bd_dom_sf"/>
</dbReference>
<dbReference type="EC" id="1.4.1.2" evidence="6"/>
<dbReference type="GO" id="GO:0006538">
    <property type="term" value="P:L-glutamate catabolic process"/>
    <property type="evidence" value="ECO:0007669"/>
    <property type="project" value="InterPro"/>
</dbReference>
<dbReference type="InterPro" id="IPR049056">
    <property type="entry name" value="NAD_Glu_DH_HM3"/>
</dbReference>
<dbReference type="Pfam" id="PF21076">
    <property type="entry name" value="GDH_ACT2"/>
    <property type="match status" value="1"/>
</dbReference>
<evidence type="ECO:0000259" key="2">
    <source>
        <dbReference type="Pfam" id="PF21074"/>
    </source>
</evidence>
<dbReference type="SUPFAM" id="SSF53223">
    <property type="entry name" value="Aminoacid dehydrogenase-like, N-terminal domain"/>
    <property type="match status" value="1"/>
</dbReference>
<reference evidence="6" key="1">
    <citation type="submission" date="2019-06" db="EMBL/GenBank/DDBJ databases">
        <authorList>
            <person name="Murdoch R.W."/>
            <person name="Fathepure B."/>
        </authorList>
    </citation>
    <scope>NUCLEOTIDE SEQUENCE</scope>
</reference>
<protein>
    <submittedName>
        <fullName evidence="6">NAD-specific glutamate dehydrogenase</fullName>
        <ecNumber evidence="6">1.4.1.2</ecNumber>
    </submittedName>
</protein>
<accession>A0A5B8R7X1</accession>
<feature type="domain" description="NAD-glutamate dehydrogenase ACT2" evidence="4">
    <location>
        <begin position="408"/>
        <end position="496"/>
    </location>
</feature>
<dbReference type="PANTHER" id="PTHR43403:SF1">
    <property type="entry name" value="NAD-SPECIFIC GLUTAMATE DEHYDROGENASE"/>
    <property type="match status" value="1"/>
</dbReference>
<dbReference type="InterPro" id="IPR049059">
    <property type="entry name" value="NAD_Glu_DH_HM1"/>
</dbReference>
<dbReference type="Pfam" id="PF21075">
    <property type="entry name" value="GDH_ACT1"/>
    <property type="match status" value="1"/>
</dbReference>
<sequence length="1619" mass="182134">MRQASEEKAREEVIDTIAGRVGERWSGEDAPLVETFVRQYFEGAAPEDVIDRRPDDLYGAALCHWNLGEVRAPEQVHIRVYNPDAEQNGWQSTHTVCEVVAPDMPFLVDSVSMALNRLGLTIHLIIHPVLTVRRGEDHRVAEIPDVQQAEGAGPEAWMHFEVDRQSDQDDLERIRGDIASVIEDVRLAVGDWRSILGRLEEAMRELESRPPPIDADRLEEVSAFLRWIHDDHFTLLGYRRYELSRKGRRDELRAVADSGLGILRAHSGDERSESFAALPASVKALARDPEPLVLTKSNSRATVHRPGYMDYIGIKRFDANGEVIGEHRFLGLFTSAAYHRSPRTIPLLRRKIEQILEQANLRPNSHAGKALINILETHPRDELFQASTDELYETAKGILHLQERQRVRLFVRYDTFRRFVSCLVYAPRERYNTDVRERMQSILVDTFSAENAEFSVQLSESVLARIHFIVRLAKPGKPSYDHDDLERRLAHTMHSWRDDLSEAMLEYFGEARGNRLLQRYGDGFSAAYREDTVPRAAIHDVERLEHISGPDDLGIVLYRPLEAPPEILRLRLFQYERPIVLSDALPVLEHMGVEVVDERPYEVHLQRGGIAYIHDFGLRYASAGQREPENIRTHFQDAFSAVWHRRAEDDGFNRLVLAAGLTWEQIVILRAYARYLRQAGLPFSQQYLEETFANNATITRRLARLFAARLDPDSADESAAAALGEEIEGLLEEVTSLDEDRILRRMLAAVQATLRTNFYRRDSEGRRREFVSLKLDPRAIPGVPKPVPAYEIFVYSPRVEGVHLRGGKVARGGIRWSDRREDYRTEILGLMKAQMVKNAVIVPMGAKGGFVCKQLPEDRQAAADEVLAGYRIFIRALLDVTDNIAAGEVSPPPQVLRHDDDDPYLVVAADKGTATFSDYANELSDEYGFWLGDAFASGGSSGYDHKKMAITARGAWVAVQRHFRELGRDIQSEPFTAVGIGDMSGDVFGNGMLLSEQTRLIAAFDHRHIFIDPDPDPETGYAERQRLFGLARSSWEDYDRSRISTGGGVWPRSAKSIQLSAAARQALGISGGERLTPLEVISAILRAPVDLLWNGGIGTYIKASGESHQDVGDKANDALRVDADELRCQAVGEGGNLGLTQLARVEFAMHGGRVNSDAIDNSGGVDCSDHEVNIKILLNRTVDDGDLTTKQRNRLLADMTDEVARLVLANNYRQTQGLSLLQHHAAELIDEHGRFMRELERGGRLDRTVEHLPDDEGLVERGKAGGGLTRPELAVLLAYAKIEAYPELLGSELVASDYLTAELMRYFPQPLRERFRERIEGHPLRAEITATVVTNHILNRMGATFLFRIRARTGVDAADAARAYFAARDIFGLRELWHEVDALDNRVPATTQLRLLEALCELQERATLWLLRNLPSPLDIEETVARISPAVRHLGETLDELLPEEDRGLLETEVGHHTEEGVPEALARRVARLDALYAALDLVKVASDTGARLREAAEVYYTAGTRLELGWLREAITEHRVDDPWQERYRAGMEEEFFVQLRRMAVRVLRSGDSDTPAAERLERWIGDNQAMVERLAQTITELRKAAQVDLPMLGVALQELRNLGQAGAAQQLVTGEPA</sequence>
<evidence type="ECO:0000259" key="1">
    <source>
        <dbReference type="Pfam" id="PF05088"/>
    </source>
</evidence>
<dbReference type="PANTHER" id="PTHR43403">
    <property type="entry name" value="NAD-SPECIFIC GLUTAMATE DEHYDROGENASE"/>
    <property type="match status" value="1"/>
</dbReference>
<dbReference type="GO" id="GO:0004352">
    <property type="term" value="F:glutamate dehydrogenase (NAD+) activity"/>
    <property type="evidence" value="ECO:0007669"/>
    <property type="project" value="UniProtKB-EC"/>
</dbReference>
<dbReference type="Pfam" id="PF21073">
    <property type="entry name" value="GDH_HM1"/>
    <property type="match status" value="1"/>
</dbReference>
<gene>
    <name evidence="6" type="primary">gdh</name>
    <name evidence="6" type="ORF">KBTEX_00314</name>
</gene>
<dbReference type="Pfam" id="PF21074">
    <property type="entry name" value="GDH_C"/>
    <property type="match status" value="1"/>
</dbReference>
<dbReference type="InterPro" id="IPR007780">
    <property type="entry name" value="NAD_Glu_DH_bac"/>
</dbReference>
<feature type="domain" description="NAD-glutamate dehydrogenase ACT3" evidence="5">
    <location>
        <begin position="553"/>
        <end position="628"/>
    </location>
</feature>
<dbReference type="Pfam" id="PF21078">
    <property type="entry name" value="GDH_HM3"/>
    <property type="match status" value="1"/>
</dbReference>
<feature type="domain" description="NAD-glutamate dehydrogenase N-terminal ACT1" evidence="3">
    <location>
        <begin position="36"/>
        <end position="177"/>
    </location>
</feature>
<feature type="domain" description="NAD-specific glutamate dehydrogenase C-terminal" evidence="2">
    <location>
        <begin position="1266"/>
        <end position="1602"/>
    </location>
</feature>
<dbReference type="Gene3D" id="3.40.50.720">
    <property type="entry name" value="NAD(P)-binding Rossmann-like Domain"/>
    <property type="match status" value="1"/>
</dbReference>
<evidence type="ECO:0000259" key="3">
    <source>
        <dbReference type="Pfam" id="PF21075"/>
    </source>
</evidence>
<dbReference type="InterPro" id="IPR049062">
    <property type="entry name" value="NAD_Glu_DH_ACT2"/>
</dbReference>
<dbReference type="PIRSF" id="PIRSF036761">
    <property type="entry name" value="GDH_Mll4104"/>
    <property type="match status" value="1"/>
</dbReference>
<dbReference type="InterPro" id="IPR048381">
    <property type="entry name" value="GDH_C"/>
</dbReference>